<keyword evidence="2" id="KW-1185">Reference proteome</keyword>
<dbReference type="Proteomes" id="UP001516400">
    <property type="component" value="Unassembled WGS sequence"/>
</dbReference>
<proteinExistence type="predicted"/>
<sequence>MQSEIHQNCPQCGNLIVGSAKRLIKDSCGHEKCRVCLLSEVDGCRRCLGNQNSKNSVDEVKTSHVDDFFARDNHATVITYNNLYDNQKDLNAEQGETEHSLCEQAKLHVDTVLNEAESTCLATTCTTFVKKKSKATLTKRNYKAISIPNHISIEGEPSLFKCNICSSKFRTKGHIKYHIYCVGGYSN</sequence>
<evidence type="ECO:0000313" key="2">
    <source>
        <dbReference type="Proteomes" id="UP001516400"/>
    </source>
</evidence>
<dbReference type="EMBL" id="JABFTP020000124">
    <property type="protein sequence ID" value="KAL3279465.1"/>
    <property type="molecule type" value="Genomic_DNA"/>
</dbReference>
<evidence type="ECO:0000313" key="1">
    <source>
        <dbReference type="EMBL" id="KAL3279465.1"/>
    </source>
</evidence>
<organism evidence="1 2">
    <name type="scientific">Cryptolaemus montrouzieri</name>
    <dbReference type="NCBI Taxonomy" id="559131"/>
    <lineage>
        <taxon>Eukaryota</taxon>
        <taxon>Metazoa</taxon>
        <taxon>Ecdysozoa</taxon>
        <taxon>Arthropoda</taxon>
        <taxon>Hexapoda</taxon>
        <taxon>Insecta</taxon>
        <taxon>Pterygota</taxon>
        <taxon>Neoptera</taxon>
        <taxon>Endopterygota</taxon>
        <taxon>Coleoptera</taxon>
        <taxon>Polyphaga</taxon>
        <taxon>Cucujiformia</taxon>
        <taxon>Coccinelloidea</taxon>
        <taxon>Coccinellidae</taxon>
        <taxon>Scymninae</taxon>
        <taxon>Scymnini</taxon>
        <taxon>Cryptolaemus</taxon>
    </lineage>
</organism>
<name>A0ABD2NLK9_9CUCU</name>
<reference evidence="1 2" key="1">
    <citation type="journal article" date="2021" name="BMC Biol.">
        <title>Horizontally acquired antibacterial genes associated with adaptive radiation of ladybird beetles.</title>
        <authorList>
            <person name="Li H.S."/>
            <person name="Tang X.F."/>
            <person name="Huang Y.H."/>
            <person name="Xu Z.Y."/>
            <person name="Chen M.L."/>
            <person name="Du X.Y."/>
            <person name="Qiu B.Y."/>
            <person name="Chen P.T."/>
            <person name="Zhang W."/>
            <person name="Slipinski A."/>
            <person name="Escalona H.E."/>
            <person name="Waterhouse R.M."/>
            <person name="Zwick A."/>
            <person name="Pang H."/>
        </authorList>
    </citation>
    <scope>NUCLEOTIDE SEQUENCE [LARGE SCALE GENOMIC DNA]</scope>
    <source>
        <strain evidence="1">SYSU2018</strain>
    </source>
</reference>
<comment type="caution">
    <text evidence="1">The sequence shown here is derived from an EMBL/GenBank/DDBJ whole genome shotgun (WGS) entry which is preliminary data.</text>
</comment>
<accession>A0ABD2NLK9</accession>
<gene>
    <name evidence="1" type="ORF">HHI36_016976</name>
</gene>
<dbReference type="AlphaFoldDB" id="A0ABD2NLK9"/>
<evidence type="ECO:0008006" key="3">
    <source>
        <dbReference type="Google" id="ProtNLM"/>
    </source>
</evidence>
<protein>
    <recommendedName>
        <fullName evidence="3">C2H2-type domain-containing protein</fullName>
    </recommendedName>
</protein>